<dbReference type="Proteomes" id="UP000198384">
    <property type="component" value="Unassembled WGS sequence"/>
</dbReference>
<gene>
    <name evidence="1" type="ORF">SAMN06265371_11064</name>
</gene>
<dbReference type="PIRSF" id="PIRSF008502">
    <property type="entry name" value="UCP008502"/>
    <property type="match status" value="1"/>
</dbReference>
<evidence type="ECO:0000313" key="2">
    <source>
        <dbReference type="Proteomes" id="UP000198384"/>
    </source>
</evidence>
<sequence length="180" mass="20596">MASYIALLRGINVTGHNNIKMADLKQLFLNLGHLNVTTYIQSGNVIFNSKKTNIETLEKEIIDTVYKNFGYNIKVLVITKTELETIFNNNPFVKKNTIDRSKLHVTLLSYKPNLNKIETINCLNSTTNDEFKIKDKSIYLNCPNGYGKTKLNNNFFEKKLNVSATTRNWKTITKLIELSA</sequence>
<name>A0A238YNW3_9FLAO</name>
<reference evidence="1 2" key="1">
    <citation type="submission" date="2017-06" db="EMBL/GenBank/DDBJ databases">
        <authorList>
            <person name="Kim H.J."/>
            <person name="Triplett B.A."/>
        </authorList>
    </citation>
    <scope>NUCLEOTIDE SEQUENCE [LARGE SCALE GENOMIC DNA]</scope>
    <source>
        <strain evidence="1 2">DSM 29150</strain>
    </source>
</reference>
<dbReference type="PANTHER" id="PTHR36439">
    <property type="entry name" value="BLL4334 PROTEIN"/>
    <property type="match status" value="1"/>
</dbReference>
<organism evidence="1 2">
    <name type="scientific">Lutibacter agarilyticus</name>
    <dbReference type="NCBI Taxonomy" id="1109740"/>
    <lineage>
        <taxon>Bacteria</taxon>
        <taxon>Pseudomonadati</taxon>
        <taxon>Bacteroidota</taxon>
        <taxon>Flavobacteriia</taxon>
        <taxon>Flavobacteriales</taxon>
        <taxon>Flavobacteriaceae</taxon>
        <taxon>Lutibacter</taxon>
    </lineage>
</organism>
<dbReference type="PANTHER" id="PTHR36439:SF1">
    <property type="entry name" value="DUF1697 DOMAIN-CONTAINING PROTEIN"/>
    <property type="match status" value="1"/>
</dbReference>
<dbReference type="Pfam" id="PF08002">
    <property type="entry name" value="DUF1697"/>
    <property type="match status" value="1"/>
</dbReference>
<dbReference type="Gene3D" id="3.30.70.1260">
    <property type="entry name" value="bacterial protein sp0830 like"/>
    <property type="match status" value="1"/>
</dbReference>
<dbReference type="Gene3D" id="3.30.70.1280">
    <property type="entry name" value="SP0830-like domains"/>
    <property type="match status" value="1"/>
</dbReference>
<proteinExistence type="predicted"/>
<accession>A0A238YNW3</accession>
<dbReference type="SUPFAM" id="SSF160379">
    <property type="entry name" value="SP0830-like"/>
    <property type="match status" value="1"/>
</dbReference>
<dbReference type="OrthoDB" id="9806494at2"/>
<protein>
    <submittedName>
        <fullName evidence="1">Uncharacterized conserved protein, DUF1697 family</fullName>
    </submittedName>
</protein>
<dbReference type="RefSeq" id="WP_089382634.1">
    <property type="nucleotide sequence ID" value="NZ_FZNT01000010.1"/>
</dbReference>
<dbReference type="EMBL" id="FZNT01000010">
    <property type="protein sequence ID" value="SNR72956.1"/>
    <property type="molecule type" value="Genomic_DNA"/>
</dbReference>
<evidence type="ECO:0000313" key="1">
    <source>
        <dbReference type="EMBL" id="SNR72956.1"/>
    </source>
</evidence>
<keyword evidence="2" id="KW-1185">Reference proteome</keyword>
<dbReference type="InterPro" id="IPR012545">
    <property type="entry name" value="DUF1697"/>
</dbReference>
<dbReference type="AlphaFoldDB" id="A0A238YNW3"/>